<dbReference type="EMBL" id="CAKOGP040002003">
    <property type="protein sequence ID" value="CAJ1959523.1"/>
    <property type="molecule type" value="Genomic_DNA"/>
</dbReference>
<dbReference type="PANTHER" id="PTHR21197:SF0">
    <property type="entry name" value="UDP-GALACTOPYRANOSE MUTASE"/>
    <property type="match status" value="1"/>
</dbReference>
<dbReference type="SUPFAM" id="SSF54373">
    <property type="entry name" value="FAD-linked reductases, C-terminal domain"/>
    <property type="match status" value="1"/>
</dbReference>
<organism evidence="8 9">
    <name type="scientific">Cylindrotheca closterium</name>
    <dbReference type="NCBI Taxonomy" id="2856"/>
    <lineage>
        <taxon>Eukaryota</taxon>
        <taxon>Sar</taxon>
        <taxon>Stramenopiles</taxon>
        <taxon>Ochrophyta</taxon>
        <taxon>Bacillariophyta</taxon>
        <taxon>Bacillariophyceae</taxon>
        <taxon>Bacillariophycidae</taxon>
        <taxon>Bacillariales</taxon>
        <taxon>Bacillariaceae</taxon>
        <taxon>Cylindrotheca</taxon>
    </lineage>
</organism>
<evidence type="ECO:0000256" key="6">
    <source>
        <dbReference type="SAM" id="MobiDB-lite"/>
    </source>
</evidence>
<dbReference type="NCBIfam" id="TIGR00031">
    <property type="entry name" value="UDP-GALP_mutase"/>
    <property type="match status" value="1"/>
</dbReference>
<dbReference type="Proteomes" id="UP001295423">
    <property type="component" value="Unassembled WGS sequence"/>
</dbReference>
<dbReference type="SUPFAM" id="SSF51971">
    <property type="entry name" value="Nucleotide-binding domain"/>
    <property type="match status" value="1"/>
</dbReference>
<comment type="caution">
    <text evidence="8">The sequence shown here is derived from an EMBL/GenBank/DDBJ whole genome shotgun (WGS) entry which is preliminary data.</text>
</comment>
<accession>A0AAD2JKX5</accession>
<protein>
    <recommendedName>
        <fullName evidence="7">UDP-galactopyranose mutase C-terminal domain-containing protein</fullName>
    </recommendedName>
</protein>
<evidence type="ECO:0000256" key="2">
    <source>
        <dbReference type="ARBA" id="ARBA00009321"/>
    </source>
</evidence>
<feature type="region of interest" description="Disordered" evidence="6">
    <location>
        <begin position="1"/>
        <end position="73"/>
    </location>
</feature>
<name>A0AAD2JKX5_9STRA</name>
<evidence type="ECO:0000256" key="3">
    <source>
        <dbReference type="ARBA" id="ARBA00022630"/>
    </source>
</evidence>
<sequence>MTSTQRSADSSVADVETQLTTPRRASRQAPLSVQPSPHSPAQASKKKHKDPAIKTSRSSPRKRTKSKRKRKWRWTDPSALATVALSIYISCSMINIHHDHYHSHHHHFYLHHDVGMINPPYRSSHHRKSQPSSFLNRKRYDICIVGAGLSGSVLAERYASQHNASVLVMEQRDHIGGNCYDYIDDETDIRVSKYGAHIFHTSYERVWDYLQQFTNWTPYEHEVVGSVGLNGTIVPIPVNIETVNALFGLEIQNTQEMDEWLAKEQVKYDNPIANSEEMALSRVGPRLYDLIFKPYTEKQWGTSPRELGPEVTARIPVRNNHDKRYFTDPHQALPSDGYTAMFRNMLNHPKIDVQVNTNYFDIKDDIDCDHRTYYTGPIDVYFSDLGWDKLEYRSLDFERKVLKNVPQFQSKPVVNHPSSSANFTRIVEYKHFLNQSSPHTVIFYEHSKAGGEPYYPVPNDRNRKLYQKYQSMAEATPNVSFVGRLANYKYFNMDQAILNALEIFDKDSTSFGGGGGGASAV</sequence>
<feature type="compositionally biased region" description="Polar residues" evidence="6">
    <location>
        <begin position="1"/>
        <end position="10"/>
    </location>
</feature>
<evidence type="ECO:0000256" key="5">
    <source>
        <dbReference type="ARBA" id="ARBA00023235"/>
    </source>
</evidence>
<dbReference type="Pfam" id="PF03275">
    <property type="entry name" value="GLF"/>
    <property type="match status" value="1"/>
</dbReference>
<reference evidence="8" key="1">
    <citation type="submission" date="2023-08" db="EMBL/GenBank/DDBJ databases">
        <authorList>
            <person name="Audoor S."/>
            <person name="Bilcke G."/>
        </authorList>
    </citation>
    <scope>NUCLEOTIDE SEQUENCE</scope>
</reference>
<keyword evidence="5" id="KW-0413">Isomerase</keyword>
<dbReference type="InterPro" id="IPR015899">
    <property type="entry name" value="UDP-GalPyranose_mutase_C"/>
</dbReference>
<feature type="compositionally biased region" description="Polar residues" evidence="6">
    <location>
        <begin position="17"/>
        <end position="42"/>
    </location>
</feature>
<feature type="compositionally biased region" description="Basic residues" evidence="6">
    <location>
        <begin position="59"/>
        <end position="72"/>
    </location>
</feature>
<proteinExistence type="inferred from homology"/>
<dbReference type="PANTHER" id="PTHR21197">
    <property type="entry name" value="UDP-GALACTOPYRANOSE MUTASE"/>
    <property type="match status" value="1"/>
</dbReference>
<dbReference type="InterPro" id="IPR004379">
    <property type="entry name" value="UDP-GALP_mutase"/>
</dbReference>
<keyword evidence="4" id="KW-0274">FAD</keyword>
<evidence type="ECO:0000256" key="1">
    <source>
        <dbReference type="ARBA" id="ARBA00001974"/>
    </source>
</evidence>
<dbReference type="Pfam" id="PF13450">
    <property type="entry name" value="NAD_binding_8"/>
    <property type="match status" value="1"/>
</dbReference>
<dbReference type="GO" id="GO:0008767">
    <property type="term" value="F:UDP-galactopyranose mutase activity"/>
    <property type="evidence" value="ECO:0007669"/>
    <property type="project" value="InterPro"/>
</dbReference>
<gene>
    <name evidence="8" type="ORF">CYCCA115_LOCUS17944</name>
</gene>
<evidence type="ECO:0000256" key="4">
    <source>
        <dbReference type="ARBA" id="ARBA00022827"/>
    </source>
</evidence>
<feature type="domain" description="UDP-galactopyranose mutase C-terminal" evidence="7">
    <location>
        <begin position="291"/>
        <end position="490"/>
    </location>
</feature>
<dbReference type="GO" id="GO:0050660">
    <property type="term" value="F:flavin adenine dinucleotide binding"/>
    <property type="evidence" value="ECO:0007669"/>
    <property type="project" value="TreeGrafter"/>
</dbReference>
<keyword evidence="9" id="KW-1185">Reference proteome</keyword>
<evidence type="ECO:0000259" key="7">
    <source>
        <dbReference type="Pfam" id="PF03275"/>
    </source>
</evidence>
<comment type="cofactor">
    <cofactor evidence="1">
        <name>FAD</name>
        <dbReference type="ChEBI" id="CHEBI:57692"/>
    </cofactor>
</comment>
<evidence type="ECO:0000313" key="9">
    <source>
        <dbReference type="Proteomes" id="UP001295423"/>
    </source>
</evidence>
<dbReference type="AlphaFoldDB" id="A0AAD2JKX5"/>
<evidence type="ECO:0000313" key="8">
    <source>
        <dbReference type="EMBL" id="CAJ1959523.1"/>
    </source>
</evidence>
<keyword evidence="3" id="KW-0285">Flavoprotein</keyword>
<comment type="similarity">
    <text evidence="2">Belongs to the UDP-galactopyranose/dTDP-fucopyranose mutase family.</text>
</comment>
<dbReference type="Gene3D" id="3.40.50.720">
    <property type="entry name" value="NAD(P)-binding Rossmann-like Domain"/>
    <property type="match status" value="3"/>
</dbReference>